<organism evidence="3 4">
    <name type="scientific">Anaerosphaera aminiphila DSM 21120</name>
    <dbReference type="NCBI Taxonomy" id="1120995"/>
    <lineage>
        <taxon>Bacteria</taxon>
        <taxon>Bacillati</taxon>
        <taxon>Bacillota</taxon>
        <taxon>Tissierellia</taxon>
        <taxon>Tissierellales</taxon>
        <taxon>Peptoniphilaceae</taxon>
        <taxon>Anaerosphaera</taxon>
    </lineage>
</organism>
<keyword evidence="2" id="KW-0479">Metal-binding</keyword>
<comment type="cofactor">
    <cofactor evidence="2">
        <name>Fe(2+)</name>
        <dbReference type="ChEBI" id="CHEBI:29033"/>
    </cofactor>
    <text evidence="2">Binds 1 Fe(2+) ion.</text>
</comment>
<dbReference type="NCBIfam" id="NF001159">
    <property type="entry name" value="PRK00150.1-3"/>
    <property type="match status" value="1"/>
</dbReference>
<dbReference type="InterPro" id="IPR023635">
    <property type="entry name" value="Peptide_deformylase"/>
</dbReference>
<dbReference type="CDD" id="cd00487">
    <property type="entry name" value="Pep_deformylase"/>
    <property type="match status" value="1"/>
</dbReference>
<dbReference type="GO" id="GO:0006412">
    <property type="term" value="P:translation"/>
    <property type="evidence" value="ECO:0007669"/>
    <property type="project" value="UniProtKB-UniRule"/>
</dbReference>
<protein>
    <recommendedName>
        <fullName evidence="2">Peptide deformylase</fullName>
        <shortName evidence="2">PDF</shortName>
        <ecNumber evidence="2">3.5.1.88</ecNumber>
    </recommendedName>
    <alternativeName>
        <fullName evidence="2">Polypeptide deformylase</fullName>
    </alternativeName>
</protein>
<dbReference type="AlphaFoldDB" id="A0A1M5T080"/>
<dbReference type="GO" id="GO:0042586">
    <property type="term" value="F:peptide deformylase activity"/>
    <property type="evidence" value="ECO:0007669"/>
    <property type="project" value="UniProtKB-UniRule"/>
</dbReference>
<dbReference type="RefSeq" id="WP_073184920.1">
    <property type="nucleotide sequence ID" value="NZ_FQXI01000009.1"/>
</dbReference>
<dbReference type="EC" id="3.5.1.88" evidence="2"/>
<name>A0A1M5T080_9FIRM</name>
<accession>A0A1M5T080</accession>
<dbReference type="Proteomes" id="UP000184032">
    <property type="component" value="Unassembled WGS sequence"/>
</dbReference>
<feature type="binding site" evidence="2">
    <location>
        <position position="135"/>
    </location>
    <ligand>
        <name>Fe cation</name>
        <dbReference type="ChEBI" id="CHEBI:24875"/>
    </ligand>
</feature>
<dbReference type="InterPro" id="IPR036821">
    <property type="entry name" value="Peptide_deformylase_sf"/>
</dbReference>
<keyword evidence="2" id="KW-0648">Protein biosynthesis</keyword>
<sequence length="162" mass="18466">MAKRVIRIDNDPILRKKSREVSKIDDRIKVLIEDMYETMDYADGVGLAAPQVGTLRRVITVDDRDGTRFALINPEIICSEGTQLGNEGCLSLPNKQGKVKRANEVKVKYIDINGEEKEIQAVEYLARILQHEIDHLNGILYSDIADEMYEITEDSEDEEEQI</sequence>
<dbReference type="GO" id="GO:0046872">
    <property type="term" value="F:metal ion binding"/>
    <property type="evidence" value="ECO:0007669"/>
    <property type="project" value="UniProtKB-KW"/>
</dbReference>
<proteinExistence type="inferred from homology"/>
<dbReference type="PIRSF" id="PIRSF004749">
    <property type="entry name" value="Pep_def"/>
    <property type="match status" value="1"/>
</dbReference>
<reference evidence="3 4" key="1">
    <citation type="submission" date="2016-11" db="EMBL/GenBank/DDBJ databases">
        <authorList>
            <person name="Jaros S."/>
            <person name="Januszkiewicz K."/>
            <person name="Wedrychowicz H."/>
        </authorList>
    </citation>
    <scope>NUCLEOTIDE SEQUENCE [LARGE SCALE GENOMIC DNA]</scope>
    <source>
        <strain evidence="3 4">DSM 21120</strain>
    </source>
</reference>
<keyword evidence="2" id="KW-0378">Hydrolase</keyword>
<dbReference type="NCBIfam" id="TIGR00079">
    <property type="entry name" value="pept_deformyl"/>
    <property type="match status" value="1"/>
</dbReference>
<feature type="binding site" evidence="2">
    <location>
        <position position="89"/>
    </location>
    <ligand>
        <name>Fe cation</name>
        <dbReference type="ChEBI" id="CHEBI:24875"/>
    </ligand>
</feature>
<evidence type="ECO:0000256" key="1">
    <source>
        <dbReference type="ARBA" id="ARBA00010759"/>
    </source>
</evidence>
<gene>
    <name evidence="2" type="primary">def</name>
    <name evidence="3" type="ORF">SAMN02745245_01335</name>
</gene>
<evidence type="ECO:0000256" key="2">
    <source>
        <dbReference type="HAMAP-Rule" id="MF_00163"/>
    </source>
</evidence>
<feature type="binding site" evidence="2">
    <location>
        <position position="131"/>
    </location>
    <ligand>
        <name>Fe cation</name>
        <dbReference type="ChEBI" id="CHEBI:24875"/>
    </ligand>
</feature>
<evidence type="ECO:0000313" key="3">
    <source>
        <dbReference type="EMBL" id="SHH44072.1"/>
    </source>
</evidence>
<dbReference type="HAMAP" id="MF_00163">
    <property type="entry name" value="Pep_deformylase"/>
    <property type="match status" value="1"/>
</dbReference>
<comment type="similarity">
    <text evidence="1 2">Belongs to the polypeptide deformylase family.</text>
</comment>
<dbReference type="Gene3D" id="3.90.45.10">
    <property type="entry name" value="Peptide deformylase"/>
    <property type="match status" value="1"/>
</dbReference>
<dbReference type="SUPFAM" id="SSF56420">
    <property type="entry name" value="Peptide deformylase"/>
    <property type="match status" value="1"/>
</dbReference>
<dbReference type="PRINTS" id="PR01576">
    <property type="entry name" value="PDEFORMYLASE"/>
</dbReference>
<dbReference type="EMBL" id="FQXI01000009">
    <property type="protein sequence ID" value="SHH44072.1"/>
    <property type="molecule type" value="Genomic_DNA"/>
</dbReference>
<keyword evidence="4" id="KW-1185">Reference proteome</keyword>
<dbReference type="PANTHER" id="PTHR10458:SF22">
    <property type="entry name" value="PEPTIDE DEFORMYLASE"/>
    <property type="match status" value="1"/>
</dbReference>
<dbReference type="OrthoDB" id="9784988at2"/>
<comment type="function">
    <text evidence="2">Removes the formyl group from the N-terminal Met of newly synthesized proteins. Requires at least a dipeptide for an efficient rate of reaction. N-terminal L-methionine is a prerequisite for activity but the enzyme has broad specificity at other positions.</text>
</comment>
<dbReference type="PANTHER" id="PTHR10458">
    <property type="entry name" value="PEPTIDE DEFORMYLASE"/>
    <property type="match status" value="1"/>
</dbReference>
<keyword evidence="2" id="KW-0408">Iron</keyword>
<dbReference type="Pfam" id="PF01327">
    <property type="entry name" value="Pep_deformylase"/>
    <property type="match status" value="1"/>
</dbReference>
<comment type="catalytic activity">
    <reaction evidence="2">
        <text>N-terminal N-formyl-L-methionyl-[peptide] + H2O = N-terminal L-methionyl-[peptide] + formate</text>
        <dbReference type="Rhea" id="RHEA:24420"/>
        <dbReference type="Rhea" id="RHEA-COMP:10639"/>
        <dbReference type="Rhea" id="RHEA-COMP:10640"/>
        <dbReference type="ChEBI" id="CHEBI:15377"/>
        <dbReference type="ChEBI" id="CHEBI:15740"/>
        <dbReference type="ChEBI" id="CHEBI:49298"/>
        <dbReference type="ChEBI" id="CHEBI:64731"/>
        <dbReference type="EC" id="3.5.1.88"/>
    </reaction>
</comment>
<dbReference type="STRING" id="1120995.SAMN02745245_01335"/>
<evidence type="ECO:0000313" key="4">
    <source>
        <dbReference type="Proteomes" id="UP000184032"/>
    </source>
</evidence>
<feature type="active site" evidence="2">
    <location>
        <position position="132"/>
    </location>
</feature>